<evidence type="ECO:0000313" key="15">
    <source>
        <dbReference type="EMBL" id="SPC12549.1"/>
    </source>
</evidence>
<comment type="subcellular location">
    <subcellularLocation>
        <location evidence="10">Cell membrane</location>
    </subcellularLocation>
    <subcellularLocation>
        <location evidence="1">Membrane</location>
    </subcellularLocation>
</comment>
<keyword evidence="4 10" id="KW-0479">Metal-binding</keyword>
<dbReference type="InterPro" id="IPR023214">
    <property type="entry name" value="HAD_sf"/>
</dbReference>
<evidence type="ECO:0000256" key="6">
    <source>
        <dbReference type="ARBA" id="ARBA00022989"/>
    </source>
</evidence>
<keyword evidence="10" id="KW-0067">ATP-binding</keyword>
<dbReference type="GO" id="GO:0015086">
    <property type="term" value="F:cadmium ion transmembrane transporter activity"/>
    <property type="evidence" value="ECO:0007669"/>
    <property type="project" value="TreeGrafter"/>
</dbReference>
<sequence length="765" mass="79553">MRTGYRNIDLGLLPVAVGTLSGGMLLLAFGQEAAAGLSWAAGALATTAALLVAMVRSLRRKEAGVDILALLALGLALALGEFLAAAVLALMIESGKALEGYAQARSQREMSALLSRAPQFANRFEDGEWRTVSLEAVRPGDRLLVRQGEVVPVDGALVGQALLDESALTGESLPTQYEPGETARSSVLNAGAPFEMVAATTAAESTFAGIARLVQTARAERPPAARLADRYALWFVPVTLLVAGIAWYASGDLRRALAVLVVATPCPLILAVPVAIVAGMSRCARHGVLVKGGGALERLAQASILFFDKTGTLTRGKTRLAAVDCAPGWAVADLLRLAGSLAQASGHAAAEAIATAARERGLVLDLPSEVTETAGAGVAGRVGQHAVVVGLPAFASGPEAWPPWCKAALQRAAYEGASVSLATVDGVLVGALRFEDQIRMETPRALRLLRKAGIQRLAMLTGDRPDVAETVGAVLGVTEIHASVSPAEKLAKIEAARHDGIVVMVGDGVNDAPALAAADVGVAMGARGAAASSEAADIVLLVDRLDRLADAIRIARHSRALAAQSALAGMGLSFVAMAAAALGYLPPLAGAVLQEVIDVLVIANALRALRAGGPVGAQGLSAAKAASLDREHTALGPLMEDIRGLADRLPTLPGPSAATELRRLCTALGTTLLPHEQRDDAELYPQLARLVGGDDPLAAMSGMHRELFRLIRVLQRMADDLPPEGLDDSRARECQRLLYGLEAVLRLHCAQEDELFHTLREDARG</sequence>
<evidence type="ECO:0000256" key="1">
    <source>
        <dbReference type="ARBA" id="ARBA00004370"/>
    </source>
</evidence>
<proteinExistence type="inferred from homology"/>
<organism evidence="14 16">
    <name type="scientific">Cupriavidus oxalaticus</name>
    <dbReference type="NCBI Taxonomy" id="96344"/>
    <lineage>
        <taxon>Bacteria</taxon>
        <taxon>Pseudomonadati</taxon>
        <taxon>Pseudomonadota</taxon>
        <taxon>Betaproteobacteria</taxon>
        <taxon>Burkholderiales</taxon>
        <taxon>Burkholderiaceae</taxon>
        <taxon>Cupriavidus</taxon>
    </lineage>
</organism>
<dbReference type="InterPro" id="IPR051014">
    <property type="entry name" value="Cation_Transport_ATPase_IB"/>
</dbReference>
<reference evidence="16" key="1">
    <citation type="submission" date="2018-01" db="EMBL/GenBank/DDBJ databases">
        <authorList>
            <person name="Gaut B.S."/>
            <person name="Morton B.R."/>
            <person name="Clegg M.T."/>
            <person name="Duvall M.R."/>
        </authorList>
    </citation>
    <scope>NUCLEOTIDE SEQUENCE [LARGE SCALE GENOMIC DNA]</scope>
</reference>
<evidence type="ECO:0000313" key="14">
    <source>
        <dbReference type="EMBL" id="SPC06469.1"/>
    </source>
</evidence>
<comment type="catalytic activity">
    <reaction evidence="9">
        <text>Zn(2+)(in) + ATP + H2O = Zn(2+)(out) + ADP + phosphate + H(+)</text>
        <dbReference type="Rhea" id="RHEA:20621"/>
        <dbReference type="ChEBI" id="CHEBI:15377"/>
        <dbReference type="ChEBI" id="CHEBI:15378"/>
        <dbReference type="ChEBI" id="CHEBI:29105"/>
        <dbReference type="ChEBI" id="CHEBI:30616"/>
        <dbReference type="ChEBI" id="CHEBI:43474"/>
        <dbReference type="ChEBI" id="CHEBI:456216"/>
        <dbReference type="EC" id="7.2.2.12"/>
    </reaction>
</comment>
<dbReference type="InterPro" id="IPR012312">
    <property type="entry name" value="Hemerythrin-like"/>
</dbReference>
<dbReference type="GO" id="GO:0016463">
    <property type="term" value="F:P-type zinc transporter activity"/>
    <property type="evidence" value="ECO:0007669"/>
    <property type="project" value="UniProtKB-EC"/>
</dbReference>
<feature type="transmembrane region" description="Helical" evidence="10">
    <location>
        <begin position="12"/>
        <end position="30"/>
    </location>
</feature>
<evidence type="ECO:0000256" key="4">
    <source>
        <dbReference type="ARBA" id="ARBA00022723"/>
    </source>
</evidence>
<feature type="transmembrane region" description="Helical" evidence="10">
    <location>
        <begin position="36"/>
        <end position="55"/>
    </location>
</feature>
<dbReference type="PRINTS" id="PR00120">
    <property type="entry name" value="HATPASE"/>
</dbReference>
<dbReference type="EC" id="7.2.2.12" evidence="8"/>
<comment type="similarity">
    <text evidence="2 10">Belongs to the cation transport ATPase (P-type) (TC 3.A.3) family. Type IB subfamily.</text>
</comment>
<dbReference type="PANTHER" id="PTHR48085">
    <property type="entry name" value="CADMIUM/ZINC-TRANSPORTING ATPASE HMA2-RELATED"/>
    <property type="match status" value="1"/>
</dbReference>
<dbReference type="Gene3D" id="3.40.1110.10">
    <property type="entry name" value="Calcium-transporting ATPase, cytoplasmic domain N"/>
    <property type="match status" value="1"/>
</dbReference>
<dbReference type="InterPro" id="IPR023298">
    <property type="entry name" value="ATPase_P-typ_TM_dom_sf"/>
</dbReference>
<dbReference type="Gene3D" id="3.40.50.1000">
    <property type="entry name" value="HAD superfamily/HAD-like"/>
    <property type="match status" value="1"/>
</dbReference>
<evidence type="ECO:0000256" key="2">
    <source>
        <dbReference type="ARBA" id="ARBA00006024"/>
    </source>
</evidence>
<dbReference type="PANTHER" id="PTHR48085:SF5">
    <property type="entry name" value="CADMIUM_ZINC-TRANSPORTING ATPASE HMA4-RELATED"/>
    <property type="match status" value="1"/>
</dbReference>
<dbReference type="Proteomes" id="UP000623307">
    <property type="component" value="Chromosome 2"/>
</dbReference>
<dbReference type="InterPro" id="IPR044492">
    <property type="entry name" value="P_typ_ATPase_HD_dom"/>
</dbReference>
<feature type="transmembrane region" description="Helical" evidence="10">
    <location>
        <begin position="256"/>
        <end position="280"/>
    </location>
</feature>
<dbReference type="SFLD" id="SFLDG00002">
    <property type="entry name" value="C1.7:_P-type_atpase_like"/>
    <property type="match status" value="1"/>
</dbReference>
<dbReference type="SUPFAM" id="SSF81653">
    <property type="entry name" value="Calcium ATPase, transduction domain A"/>
    <property type="match status" value="1"/>
</dbReference>
<dbReference type="Pfam" id="PF00122">
    <property type="entry name" value="E1-E2_ATPase"/>
    <property type="match status" value="1"/>
</dbReference>
<dbReference type="InterPro" id="IPR001757">
    <property type="entry name" value="P_typ_ATPase"/>
</dbReference>
<dbReference type="InterPro" id="IPR008250">
    <property type="entry name" value="ATPase_P-typ_transduc_dom_A_sf"/>
</dbReference>
<dbReference type="EMBL" id="CP069812">
    <property type="protein sequence ID" value="QRQ95911.1"/>
    <property type="molecule type" value="Genomic_DNA"/>
</dbReference>
<evidence type="ECO:0000313" key="13">
    <source>
        <dbReference type="EMBL" id="QRQ95911.1"/>
    </source>
</evidence>
<dbReference type="GO" id="GO:0005524">
    <property type="term" value="F:ATP binding"/>
    <property type="evidence" value="ECO:0007669"/>
    <property type="project" value="UniProtKB-UniRule"/>
</dbReference>
<keyword evidence="10" id="KW-0547">Nucleotide-binding</keyword>
<reference evidence="13 17" key="3">
    <citation type="submission" date="2021-02" db="EMBL/GenBank/DDBJ databases">
        <title>Complete Genome Sequence of Cupriavidus oxalaticus Strain Ox1, a Soil Oxalate-Degrading Species.</title>
        <authorList>
            <person name="Palmieri F."/>
            <person name="Udriet P."/>
            <person name="Deuasquier M."/>
            <person name="Beaudoing E."/>
            <person name="Johnson S.L."/>
            <person name="Davenport K.W."/>
            <person name="Chain P.S."/>
            <person name="Bindschedler S."/>
            <person name="Junier P."/>
        </authorList>
    </citation>
    <scope>NUCLEOTIDE SEQUENCE [LARGE SCALE GENOMIC DNA]</scope>
    <source>
        <strain evidence="13 17">Ox1</strain>
    </source>
</reference>
<keyword evidence="5" id="KW-1278">Translocase</keyword>
<evidence type="ECO:0000259" key="12">
    <source>
        <dbReference type="Pfam" id="PF01814"/>
    </source>
</evidence>
<dbReference type="PROSITE" id="PS00154">
    <property type="entry name" value="ATPASE_E1_E2"/>
    <property type="match status" value="1"/>
</dbReference>
<dbReference type="InterPro" id="IPR023299">
    <property type="entry name" value="ATPase_P-typ_cyto_dom_N"/>
</dbReference>
<dbReference type="GeneID" id="303492074"/>
<dbReference type="SFLD" id="SFLDF00027">
    <property type="entry name" value="p-type_atpase"/>
    <property type="match status" value="1"/>
</dbReference>
<evidence type="ECO:0000256" key="8">
    <source>
        <dbReference type="ARBA" id="ARBA00039097"/>
    </source>
</evidence>
<dbReference type="SUPFAM" id="SSF56784">
    <property type="entry name" value="HAD-like"/>
    <property type="match status" value="1"/>
</dbReference>
<dbReference type="Gene3D" id="1.20.120.520">
    <property type="entry name" value="nmb1532 protein domain like"/>
    <property type="match status" value="1"/>
</dbReference>
<dbReference type="Pfam" id="PF01814">
    <property type="entry name" value="Hemerythrin"/>
    <property type="match status" value="1"/>
</dbReference>
<dbReference type="Gene3D" id="2.70.150.10">
    <property type="entry name" value="Calcium-transporting ATPase, cytoplasmic transduction domain A"/>
    <property type="match status" value="1"/>
</dbReference>
<feature type="transmembrane region" description="Helical" evidence="10">
    <location>
        <begin position="67"/>
        <end position="92"/>
    </location>
</feature>
<dbReference type="OrthoDB" id="9814270at2"/>
<reference evidence="14 16" key="2">
    <citation type="submission" date="2018-01" db="EMBL/GenBank/DDBJ databases">
        <authorList>
            <person name="Clerissi C."/>
        </authorList>
    </citation>
    <scope>NUCLEOTIDE SEQUENCE</scope>
    <source>
        <strain evidence="14">Cupriavidus oxalaticus LMG 2235</strain>
    </source>
</reference>
<dbReference type="GO" id="GO:0046872">
    <property type="term" value="F:metal ion binding"/>
    <property type="evidence" value="ECO:0007669"/>
    <property type="project" value="UniProtKB-KW"/>
</dbReference>
<feature type="transmembrane region" description="Helical" evidence="10">
    <location>
        <begin position="231"/>
        <end position="249"/>
    </location>
</feature>
<feature type="domain" description="Hemerythrin-like" evidence="12">
    <location>
        <begin position="627"/>
        <end position="757"/>
    </location>
</feature>
<dbReference type="NCBIfam" id="TIGR01494">
    <property type="entry name" value="ATPase_P-type"/>
    <property type="match status" value="2"/>
</dbReference>
<keyword evidence="17" id="KW-1185">Reference proteome</keyword>
<dbReference type="NCBIfam" id="TIGR01525">
    <property type="entry name" value="ATPase-IB_hvy"/>
    <property type="match status" value="1"/>
</dbReference>
<keyword evidence="10" id="KW-1003">Cell membrane</keyword>
<keyword evidence="6 10" id="KW-1133">Transmembrane helix</keyword>
<dbReference type="GO" id="GO:0016887">
    <property type="term" value="F:ATP hydrolysis activity"/>
    <property type="evidence" value="ECO:0007669"/>
    <property type="project" value="InterPro"/>
</dbReference>
<dbReference type="PRINTS" id="PR00119">
    <property type="entry name" value="CATATPASE"/>
</dbReference>
<dbReference type="AlphaFoldDB" id="A0A375G453"/>
<dbReference type="InterPro" id="IPR036412">
    <property type="entry name" value="HAD-like_sf"/>
</dbReference>
<dbReference type="InterPro" id="IPR018303">
    <property type="entry name" value="ATPase_P-typ_P_site"/>
</dbReference>
<dbReference type="Pfam" id="PF00702">
    <property type="entry name" value="Hydrolase"/>
    <property type="match status" value="1"/>
</dbReference>
<dbReference type="SFLD" id="SFLDS00003">
    <property type="entry name" value="Haloacid_Dehalogenase"/>
    <property type="match status" value="1"/>
</dbReference>
<feature type="domain" description="P-type ATPase A" evidence="11">
    <location>
        <begin position="117"/>
        <end position="215"/>
    </location>
</feature>
<name>A0A375G453_9BURK</name>
<evidence type="ECO:0000256" key="9">
    <source>
        <dbReference type="ARBA" id="ARBA00047308"/>
    </source>
</evidence>
<accession>A0A375G453</accession>
<dbReference type="GO" id="GO:0005886">
    <property type="term" value="C:plasma membrane"/>
    <property type="evidence" value="ECO:0007669"/>
    <property type="project" value="UniProtKB-SubCell"/>
</dbReference>
<dbReference type="EMBL" id="OGUS01000064">
    <property type="protein sequence ID" value="SPC06469.1"/>
    <property type="molecule type" value="Genomic_DNA"/>
</dbReference>
<evidence type="ECO:0000256" key="5">
    <source>
        <dbReference type="ARBA" id="ARBA00022967"/>
    </source>
</evidence>
<dbReference type="EMBL" id="OGUS01000115">
    <property type="protein sequence ID" value="SPC12549.1"/>
    <property type="molecule type" value="Genomic_DNA"/>
</dbReference>
<dbReference type="Proteomes" id="UP000256862">
    <property type="component" value="Chromosome CO2235"/>
</dbReference>
<dbReference type="SUPFAM" id="SSF81665">
    <property type="entry name" value="Calcium ATPase, transmembrane domain M"/>
    <property type="match status" value="1"/>
</dbReference>
<evidence type="ECO:0000256" key="10">
    <source>
        <dbReference type="RuleBase" id="RU362081"/>
    </source>
</evidence>
<evidence type="ECO:0000256" key="7">
    <source>
        <dbReference type="ARBA" id="ARBA00023136"/>
    </source>
</evidence>
<evidence type="ECO:0000256" key="3">
    <source>
        <dbReference type="ARBA" id="ARBA00022692"/>
    </source>
</evidence>
<dbReference type="InterPro" id="IPR059000">
    <property type="entry name" value="ATPase_P-type_domA"/>
</dbReference>
<dbReference type="InterPro" id="IPR027256">
    <property type="entry name" value="P-typ_ATPase_IB"/>
</dbReference>
<evidence type="ECO:0000313" key="16">
    <source>
        <dbReference type="Proteomes" id="UP000256862"/>
    </source>
</evidence>
<keyword evidence="3 10" id="KW-0812">Transmembrane</keyword>
<protein>
    <recommendedName>
        <fullName evidence="8">P-type Zn(2+) transporter</fullName>
        <ecNumber evidence="8">7.2.2.12</ecNumber>
    </recommendedName>
</protein>
<evidence type="ECO:0000259" key="11">
    <source>
        <dbReference type="Pfam" id="PF00122"/>
    </source>
</evidence>
<gene>
    <name evidence="15" type="ORF">CO2235_150204</name>
    <name evidence="14" type="ORF">CO2235_U590045</name>
    <name evidence="13" type="ORF">JTE92_21210</name>
</gene>
<keyword evidence="7 10" id="KW-0472">Membrane</keyword>
<evidence type="ECO:0000313" key="17">
    <source>
        <dbReference type="Proteomes" id="UP000623307"/>
    </source>
</evidence>
<dbReference type="RefSeq" id="WP_063238782.1">
    <property type="nucleotide sequence ID" value="NZ_CP069810.1"/>
</dbReference>